<dbReference type="PANTHER" id="PTHR23086">
    <property type="entry name" value="PHOSPHATIDYLINOSITOL-4-PHOSPHATE 5-KINASE"/>
    <property type="match status" value="1"/>
</dbReference>
<dbReference type="GO" id="GO:0016308">
    <property type="term" value="F:1-phosphatidylinositol-4-phosphate 5-kinase activity"/>
    <property type="evidence" value="ECO:0007669"/>
    <property type="project" value="TreeGrafter"/>
</dbReference>
<feature type="transmembrane region" description="Helical" evidence="3">
    <location>
        <begin position="128"/>
        <end position="157"/>
    </location>
</feature>
<feature type="compositionally biased region" description="Gly residues" evidence="2">
    <location>
        <begin position="301"/>
        <end position="335"/>
    </location>
</feature>
<feature type="region of interest" description="Disordered" evidence="2">
    <location>
        <begin position="392"/>
        <end position="428"/>
    </location>
</feature>
<dbReference type="InterPro" id="IPR002498">
    <property type="entry name" value="PInositol-4-P-4/5-kinase_core"/>
</dbReference>
<keyword evidence="3" id="KW-1133">Transmembrane helix</keyword>
<dbReference type="GO" id="GO:0046854">
    <property type="term" value="P:phosphatidylinositol phosphate biosynthetic process"/>
    <property type="evidence" value="ECO:0007669"/>
    <property type="project" value="TreeGrafter"/>
</dbReference>
<dbReference type="SMART" id="SM00330">
    <property type="entry name" value="PIPKc"/>
    <property type="match status" value="1"/>
</dbReference>
<keyword evidence="6" id="KW-1185">Reference proteome</keyword>
<organism evidence="5 6">
    <name type="scientific">Emiliania huxleyi (strain CCMP1516)</name>
    <dbReference type="NCBI Taxonomy" id="280463"/>
    <lineage>
        <taxon>Eukaryota</taxon>
        <taxon>Haptista</taxon>
        <taxon>Haptophyta</taxon>
        <taxon>Prymnesiophyceae</taxon>
        <taxon>Isochrysidales</taxon>
        <taxon>Noelaerhabdaceae</taxon>
        <taxon>Emiliania</taxon>
    </lineage>
</organism>
<dbReference type="SUPFAM" id="SSF56104">
    <property type="entry name" value="SAICAR synthase-like"/>
    <property type="match status" value="1"/>
</dbReference>
<dbReference type="RefSeq" id="XP_005756196.1">
    <property type="nucleotide sequence ID" value="XM_005756139.1"/>
</dbReference>
<dbReference type="HOGENOM" id="CLU_641642_0_0_1"/>
<accession>A0A0D3HXN2</accession>
<proteinExistence type="predicted"/>
<evidence type="ECO:0000313" key="5">
    <source>
        <dbReference type="EnsemblProtists" id="EOD03767"/>
    </source>
</evidence>
<reference evidence="6" key="1">
    <citation type="journal article" date="2013" name="Nature">
        <title>Pan genome of the phytoplankton Emiliania underpins its global distribution.</title>
        <authorList>
            <person name="Read B.A."/>
            <person name="Kegel J."/>
            <person name="Klute M.J."/>
            <person name="Kuo A."/>
            <person name="Lefebvre S.C."/>
            <person name="Maumus F."/>
            <person name="Mayer C."/>
            <person name="Miller J."/>
            <person name="Monier A."/>
            <person name="Salamov A."/>
            <person name="Young J."/>
            <person name="Aguilar M."/>
            <person name="Claverie J.M."/>
            <person name="Frickenhaus S."/>
            <person name="Gonzalez K."/>
            <person name="Herman E.K."/>
            <person name="Lin Y.C."/>
            <person name="Napier J."/>
            <person name="Ogata H."/>
            <person name="Sarno A.F."/>
            <person name="Shmutz J."/>
            <person name="Schroeder D."/>
            <person name="de Vargas C."/>
            <person name="Verret F."/>
            <person name="von Dassow P."/>
            <person name="Valentin K."/>
            <person name="Van de Peer Y."/>
            <person name="Wheeler G."/>
            <person name="Dacks J.B."/>
            <person name="Delwiche C.F."/>
            <person name="Dyhrman S.T."/>
            <person name="Glockner G."/>
            <person name="John U."/>
            <person name="Richards T."/>
            <person name="Worden A.Z."/>
            <person name="Zhang X."/>
            <person name="Grigoriev I.V."/>
            <person name="Allen A.E."/>
            <person name="Bidle K."/>
            <person name="Borodovsky M."/>
            <person name="Bowler C."/>
            <person name="Brownlee C."/>
            <person name="Cock J.M."/>
            <person name="Elias M."/>
            <person name="Gladyshev V.N."/>
            <person name="Groth M."/>
            <person name="Guda C."/>
            <person name="Hadaegh A."/>
            <person name="Iglesias-Rodriguez M.D."/>
            <person name="Jenkins J."/>
            <person name="Jones B.M."/>
            <person name="Lawson T."/>
            <person name="Leese F."/>
            <person name="Lindquist E."/>
            <person name="Lobanov A."/>
            <person name="Lomsadze A."/>
            <person name="Malik S.B."/>
            <person name="Marsh M.E."/>
            <person name="Mackinder L."/>
            <person name="Mock T."/>
            <person name="Mueller-Roeber B."/>
            <person name="Pagarete A."/>
            <person name="Parker M."/>
            <person name="Probert I."/>
            <person name="Quesneville H."/>
            <person name="Raines C."/>
            <person name="Rensing S.A."/>
            <person name="Riano-Pachon D.M."/>
            <person name="Richier S."/>
            <person name="Rokitta S."/>
            <person name="Shiraiwa Y."/>
            <person name="Soanes D.M."/>
            <person name="van der Giezen M."/>
            <person name="Wahlund T.M."/>
            <person name="Williams B."/>
            <person name="Wilson W."/>
            <person name="Wolfe G."/>
            <person name="Wurch L.L."/>
        </authorList>
    </citation>
    <scope>NUCLEOTIDE SEQUENCE</scope>
</reference>
<name>A0A0D3HXN2_EMIH1</name>
<evidence type="ECO:0000313" key="6">
    <source>
        <dbReference type="Proteomes" id="UP000013827"/>
    </source>
</evidence>
<dbReference type="InterPro" id="IPR027483">
    <property type="entry name" value="PInositol-4-P-4/5-kinase_C_sf"/>
</dbReference>
<dbReference type="EnsemblProtists" id="EOD03767">
    <property type="protein sequence ID" value="EOD03767"/>
    <property type="gene ID" value="EMIHUDRAFT_454053"/>
</dbReference>
<keyword evidence="3" id="KW-0812">Transmembrane</keyword>
<evidence type="ECO:0000259" key="4">
    <source>
        <dbReference type="PROSITE" id="PS51455"/>
    </source>
</evidence>
<evidence type="ECO:0000256" key="3">
    <source>
        <dbReference type="SAM" id="Phobius"/>
    </source>
</evidence>
<dbReference type="GO" id="GO:0005524">
    <property type="term" value="F:ATP binding"/>
    <property type="evidence" value="ECO:0007669"/>
    <property type="project" value="UniProtKB-UniRule"/>
</dbReference>
<keyword evidence="1" id="KW-0808">Transferase</keyword>
<keyword evidence="1" id="KW-0547">Nucleotide-binding</keyword>
<sequence length="428" mass="45452">MPWHPPEGHGWAVVYPLLRDVFLSLGLLSLGSCAAVVLFYRALPQASGLWPLLLTLSVFETAAVGWRLLIYVHSLTICRDPYMTSNAWMNGFVLYVYPLLVLLFAAGVSAGAFFYATRAEYGKHNLQAGDAALLFLGITCVVVPCGAFVGIGLSLYLGTLRDWEWLDISMSVEVSEGDKAALAEMVAADAAFLAEQGALDYSLLVGIHRVDGSGGRLAALLEQGGVASTDRQCVYFFGIIDVLERHSLRWKVQRLLLSLGYRALLRPADADGISALPPAEYADRFCTFIASEVLRREMQTHGGGNGGGGGSDSGGGSGDGESGGGESGSGGGESGSGRPAAGFGRWGPLWQRRRRGLVQARIEGEHADHLRRISELEQSLVRARHDAAAAIARATGAAELPRPPEAERPPEVAPPSTPPRRLGAEGAG</sequence>
<evidence type="ECO:0000256" key="1">
    <source>
        <dbReference type="PROSITE-ProRule" id="PRU00781"/>
    </source>
</evidence>
<reference evidence="5" key="2">
    <citation type="submission" date="2024-10" db="UniProtKB">
        <authorList>
            <consortium name="EnsemblProtists"/>
        </authorList>
    </citation>
    <scope>IDENTIFICATION</scope>
</reference>
<dbReference type="AlphaFoldDB" id="A0A0D3HXN2"/>
<dbReference type="Proteomes" id="UP000013827">
    <property type="component" value="Unassembled WGS sequence"/>
</dbReference>
<feature type="transmembrane region" description="Helical" evidence="3">
    <location>
        <begin position="21"/>
        <end position="40"/>
    </location>
</feature>
<dbReference type="KEGG" id="ehx:EMIHUDRAFT_454053"/>
<evidence type="ECO:0000256" key="2">
    <source>
        <dbReference type="SAM" id="MobiDB-lite"/>
    </source>
</evidence>
<dbReference type="eggNOG" id="KOG0229">
    <property type="taxonomic scope" value="Eukaryota"/>
</dbReference>
<feature type="region of interest" description="Disordered" evidence="2">
    <location>
        <begin position="299"/>
        <end position="346"/>
    </location>
</feature>
<dbReference type="PANTHER" id="PTHR23086:SF8">
    <property type="entry name" value="PHOSPHATIDYLINOSITOL 5-PHOSPHATE 4-KINASE, ISOFORM A"/>
    <property type="match status" value="1"/>
</dbReference>
<protein>
    <recommendedName>
        <fullName evidence="4">PIPK domain-containing protein</fullName>
    </recommendedName>
</protein>
<dbReference type="GeneID" id="17249920"/>
<keyword evidence="3" id="KW-0472">Membrane</keyword>
<keyword evidence="1" id="KW-0067">ATP-binding</keyword>
<dbReference type="Pfam" id="PF01504">
    <property type="entry name" value="PIP5K"/>
    <property type="match status" value="2"/>
</dbReference>
<keyword evidence="1" id="KW-0418">Kinase</keyword>
<feature type="domain" description="PIPK" evidence="4">
    <location>
        <begin position="1"/>
        <end position="293"/>
    </location>
</feature>
<dbReference type="GO" id="GO:0005886">
    <property type="term" value="C:plasma membrane"/>
    <property type="evidence" value="ECO:0007669"/>
    <property type="project" value="TreeGrafter"/>
</dbReference>
<feature type="transmembrane region" description="Helical" evidence="3">
    <location>
        <begin position="92"/>
        <end position="116"/>
    </location>
</feature>
<feature type="transmembrane region" description="Helical" evidence="3">
    <location>
        <begin position="52"/>
        <end position="72"/>
    </location>
</feature>
<dbReference type="Gene3D" id="3.30.810.10">
    <property type="entry name" value="2-Layer Sandwich"/>
    <property type="match status" value="1"/>
</dbReference>
<dbReference type="InterPro" id="IPR023610">
    <property type="entry name" value="PInositol-4/5-P-5/4-kinase"/>
</dbReference>
<dbReference type="PROSITE" id="PS51455">
    <property type="entry name" value="PIPK"/>
    <property type="match status" value="1"/>
</dbReference>
<dbReference type="PaxDb" id="2903-EOD03767"/>